<keyword evidence="1" id="KW-1188">Viral release from host cell</keyword>
<dbReference type="Gene3D" id="1.10.10.1400">
    <property type="entry name" value="Terminase, small subunit, N-terminal DNA-binding domain, HTH motif"/>
    <property type="match status" value="1"/>
</dbReference>
<name>A0ABS2P9S5_9BACL</name>
<evidence type="ECO:0000313" key="3">
    <source>
        <dbReference type="EMBL" id="MBM7631746.1"/>
    </source>
</evidence>
<comment type="caution">
    <text evidence="3">The sequence shown here is derived from an EMBL/GenBank/DDBJ whole genome shotgun (WGS) entry which is preliminary data.</text>
</comment>
<dbReference type="Proteomes" id="UP000741863">
    <property type="component" value="Unassembled WGS sequence"/>
</dbReference>
<keyword evidence="4" id="KW-1185">Reference proteome</keyword>
<dbReference type="PANTHER" id="PTHR41328:SF2">
    <property type="entry name" value="TERMINASE SMALL SUBUNIT"/>
    <property type="match status" value="1"/>
</dbReference>
<dbReference type="PANTHER" id="PTHR41328">
    <property type="entry name" value="TERMINASE SMALL SUBUNIT-RELATED"/>
    <property type="match status" value="1"/>
</dbReference>
<gene>
    <name evidence="3" type="ORF">JOD17_000838</name>
</gene>
<accession>A0ABS2P9S5</accession>
<evidence type="ECO:0000256" key="2">
    <source>
        <dbReference type="ARBA" id="ARBA00023219"/>
    </source>
</evidence>
<evidence type="ECO:0000256" key="1">
    <source>
        <dbReference type="ARBA" id="ARBA00022612"/>
    </source>
</evidence>
<dbReference type="InterPro" id="IPR052404">
    <property type="entry name" value="SPP1-like_terminase"/>
</dbReference>
<dbReference type="EMBL" id="JAFBEC010000002">
    <property type="protein sequence ID" value="MBM7631746.1"/>
    <property type="molecule type" value="Genomic_DNA"/>
</dbReference>
<reference evidence="3 4" key="1">
    <citation type="submission" date="2021-01" db="EMBL/GenBank/DDBJ databases">
        <title>Genomic Encyclopedia of Type Strains, Phase IV (KMG-IV): sequencing the most valuable type-strain genomes for metagenomic binning, comparative biology and taxonomic classification.</title>
        <authorList>
            <person name="Goeker M."/>
        </authorList>
    </citation>
    <scope>NUCLEOTIDE SEQUENCE [LARGE SCALE GENOMIC DNA]</scope>
    <source>
        <strain evidence="3 4">DSM 25540</strain>
    </source>
</reference>
<organism evidence="3 4">
    <name type="scientific">Geomicrobium sediminis</name>
    <dbReference type="NCBI Taxonomy" id="1347788"/>
    <lineage>
        <taxon>Bacteria</taxon>
        <taxon>Bacillati</taxon>
        <taxon>Bacillota</taxon>
        <taxon>Bacilli</taxon>
        <taxon>Bacillales</taxon>
        <taxon>Geomicrobium</taxon>
    </lineage>
</organism>
<dbReference type="RefSeq" id="WP_204695820.1">
    <property type="nucleotide sequence ID" value="NZ_JAFBEC010000002.1"/>
</dbReference>
<sequence>MKMTEKQRRFADYYIESGNATEAAIKAGYSKKTARSVGSENLTKPDISVYIENRLEELASERIADRFGELHLIQKFSML</sequence>
<dbReference type="InterPro" id="IPR038713">
    <property type="entry name" value="Terminase_Gp1_N_sf"/>
</dbReference>
<dbReference type="Pfam" id="PF03592">
    <property type="entry name" value="Terminase_2"/>
    <property type="match status" value="1"/>
</dbReference>
<dbReference type="InterPro" id="IPR005335">
    <property type="entry name" value="Terminase_ssu"/>
</dbReference>
<protein>
    <submittedName>
        <fullName evidence="3">Phage terminase small subunit</fullName>
    </submittedName>
</protein>
<evidence type="ECO:0000313" key="4">
    <source>
        <dbReference type="Proteomes" id="UP000741863"/>
    </source>
</evidence>
<proteinExistence type="predicted"/>
<keyword evidence="2" id="KW-0231">Viral genome packaging</keyword>